<dbReference type="InterPro" id="IPR013783">
    <property type="entry name" value="Ig-like_fold"/>
</dbReference>
<dbReference type="Pfam" id="PF01833">
    <property type="entry name" value="TIG"/>
    <property type="match status" value="2"/>
</dbReference>
<protein>
    <submittedName>
        <fullName evidence="2">IPT/TIG domain-containing protein</fullName>
    </submittedName>
</protein>
<name>A0A956RNF3_UNCEI</name>
<accession>A0A956RNF3</accession>
<evidence type="ECO:0000259" key="1">
    <source>
        <dbReference type="Pfam" id="PF01833"/>
    </source>
</evidence>
<organism evidence="2 3">
    <name type="scientific">Eiseniibacteriota bacterium</name>
    <dbReference type="NCBI Taxonomy" id="2212470"/>
    <lineage>
        <taxon>Bacteria</taxon>
        <taxon>Candidatus Eiseniibacteriota</taxon>
    </lineage>
</organism>
<reference evidence="2" key="2">
    <citation type="journal article" date="2021" name="Microbiome">
        <title>Successional dynamics and alternative stable states in a saline activated sludge microbial community over 9 years.</title>
        <authorList>
            <person name="Wang Y."/>
            <person name="Ye J."/>
            <person name="Ju F."/>
            <person name="Liu L."/>
            <person name="Boyd J.A."/>
            <person name="Deng Y."/>
            <person name="Parks D.H."/>
            <person name="Jiang X."/>
            <person name="Yin X."/>
            <person name="Woodcroft B.J."/>
            <person name="Tyson G.W."/>
            <person name="Hugenholtz P."/>
            <person name="Polz M.F."/>
            <person name="Zhang T."/>
        </authorList>
    </citation>
    <scope>NUCLEOTIDE SEQUENCE</scope>
    <source>
        <strain evidence="2">HKST-UBA01</strain>
    </source>
</reference>
<proteinExistence type="predicted"/>
<dbReference type="InterPro" id="IPR014756">
    <property type="entry name" value="Ig_E-set"/>
</dbReference>
<sequence>MLVLLGATVLAACSDLGDPPTDPDPDKNDAPVVAAVMPDSGAVGDTVSISGTDFGDVAGSVMLGAANMTIVSWNDLLVRSIVPEGAVTGSIRLLNAGGTSNAVSFRVGSGGGGGHPLPVISDIVPLRTVVGDTLWLNGTGFGTDPGDLRVELAAASGRVEAPILSWADTQVLVEIPQTAVAGLVTVTDGDRSTEGIDFDVAPELISFGSDLLNAQRTQGLFVAQGCSACHFDRQFGNNGFSVGNPTDIRAGGIHGPAAVPRHAEQSLIIRVLKGIEPGIQRMPQGGEMPAAQIRIVEDWINQGMRDN</sequence>
<dbReference type="SUPFAM" id="SSF81296">
    <property type="entry name" value="E set domains"/>
    <property type="match status" value="2"/>
</dbReference>
<dbReference type="Gene3D" id="2.60.40.10">
    <property type="entry name" value="Immunoglobulins"/>
    <property type="match status" value="2"/>
</dbReference>
<evidence type="ECO:0000313" key="3">
    <source>
        <dbReference type="Proteomes" id="UP000697710"/>
    </source>
</evidence>
<dbReference type="AlphaFoldDB" id="A0A956RNF3"/>
<dbReference type="EMBL" id="JAGQHR010000171">
    <property type="protein sequence ID" value="MCA9727466.1"/>
    <property type="molecule type" value="Genomic_DNA"/>
</dbReference>
<dbReference type="Proteomes" id="UP000697710">
    <property type="component" value="Unassembled WGS sequence"/>
</dbReference>
<comment type="caution">
    <text evidence="2">The sequence shown here is derived from an EMBL/GenBank/DDBJ whole genome shotgun (WGS) entry which is preliminary data.</text>
</comment>
<gene>
    <name evidence="2" type="ORF">KC729_07270</name>
</gene>
<feature type="domain" description="IPT/TIG" evidence="1">
    <location>
        <begin position="118"/>
        <end position="187"/>
    </location>
</feature>
<reference evidence="2" key="1">
    <citation type="submission" date="2020-04" db="EMBL/GenBank/DDBJ databases">
        <authorList>
            <person name="Zhang T."/>
        </authorList>
    </citation>
    <scope>NUCLEOTIDE SEQUENCE</scope>
    <source>
        <strain evidence="2">HKST-UBA01</strain>
    </source>
</reference>
<evidence type="ECO:0000313" key="2">
    <source>
        <dbReference type="EMBL" id="MCA9727466.1"/>
    </source>
</evidence>
<dbReference type="InterPro" id="IPR002909">
    <property type="entry name" value="IPT_dom"/>
</dbReference>
<feature type="domain" description="IPT/TIG" evidence="1">
    <location>
        <begin position="31"/>
        <end position="106"/>
    </location>
</feature>